<name>A0A7C8NKK4_ORBOL</name>
<dbReference type="CDD" id="cd09917">
    <property type="entry name" value="F-box_SF"/>
    <property type="match status" value="1"/>
</dbReference>
<protein>
    <recommendedName>
        <fullName evidence="1">F-box domain-containing protein</fullName>
    </recommendedName>
</protein>
<evidence type="ECO:0000259" key="1">
    <source>
        <dbReference type="PROSITE" id="PS50181"/>
    </source>
</evidence>
<dbReference type="InterPro" id="IPR001810">
    <property type="entry name" value="F-box_dom"/>
</dbReference>
<dbReference type="PROSITE" id="PS50181">
    <property type="entry name" value="FBOX"/>
    <property type="match status" value="1"/>
</dbReference>
<organism evidence="2 3">
    <name type="scientific">Orbilia oligospora</name>
    <name type="common">Nematode-trapping fungus</name>
    <name type="synonym">Arthrobotrys oligospora</name>
    <dbReference type="NCBI Taxonomy" id="2813651"/>
    <lineage>
        <taxon>Eukaryota</taxon>
        <taxon>Fungi</taxon>
        <taxon>Dikarya</taxon>
        <taxon>Ascomycota</taxon>
        <taxon>Pezizomycotina</taxon>
        <taxon>Orbiliomycetes</taxon>
        <taxon>Orbiliales</taxon>
        <taxon>Orbiliaceae</taxon>
        <taxon>Orbilia</taxon>
    </lineage>
</organism>
<dbReference type="SUPFAM" id="SSF52047">
    <property type="entry name" value="RNI-like"/>
    <property type="match status" value="1"/>
</dbReference>
<comment type="caution">
    <text evidence="2">The sequence shown here is derived from an EMBL/GenBank/DDBJ whole genome shotgun (WGS) entry which is preliminary data.</text>
</comment>
<dbReference type="InterPro" id="IPR032675">
    <property type="entry name" value="LRR_dom_sf"/>
</dbReference>
<proteinExistence type="predicted"/>
<dbReference type="Pfam" id="PF00646">
    <property type="entry name" value="F-box"/>
    <property type="match status" value="1"/>
</dbReference>
<reference evidence="2 3" key="1">
    <citation type="submission" date="2019-06" db="EMBL/GenBank/DDBJ databases">
        <authorList>
            <person name="Palmer J.M."/>
        </authorList>
    </citation>
    <scope>NUCLEOTIDE SEQUENCE [LARGE SCALE GENOMIC DNA]</scope>
    <source>
        <strain evidence="2 3">TWF102</strain>
    </source>
</reference>
<dbReference type="AlphaFoldDB" id="A0A7C8NKK4"/>
<dbReference type="EMBL" id="WIQW01000005">
    <property type="protein sequence ID" value="KAF3110529.1"/>
    <property type="molecule type" value="Genomic_DNA"/>
</dbReference>
<dbReference type="SUPFAM" id="SSF81383">
    <property type="entry name" value="F-box domain"/>
    <property type="match status" value="1"/>
</dbReference>
<dbReference type="Gene3D" id="3.80.10.10">
    <property type="entry name" value="Ribonuclease Inhibitor"/>
    <property type="match status" value="1"/>
</dbReference>
<gene>
    <name evidence="2" type="ORF">TWF102_008106</name>
</gene>
<feature type="domain" description="F-box" evidence="1">
    <location>
        <begin position="1"/>
        <end position="43"/>
    </location>
</feature>
<sequence>MENLPNELLDRIAFFLSLTDLKQFSLACHRSRNISLRHLFRRIKLTYGLSDEELQQSEGCYSCYVRQARHVREIELLTESKSFYHYNVQGCHGSIIRDSLMPFNQLESLRFLEISETSWHDFFSIIKNQLETKPKLRYLSIQPNLGERGRGPKSQPRDENIPWLQEPLPKLQTLRLSFFALDKKVRNSELLRVGQVIEIVGRLKQVTDSLQTLILDGFLRIESQGTLLLNSKPLLLPQLEFLQIQDLRLSGATISSIVSVETLRKVRIFSSPRPENWTTDNGILDRFLPFSNLREVRLSHAHNYFRCSTCKDTHRIFHIGIAPALADSKILSKHLLHLEVVKWYSAYAPPLLLQYNITRNSDRSANLRLQRMKFQKAGVEDGWDCSDYHGKYPNIEVLPCEDGEFPPRINWQDLVWFEREAVSYPGREVDVSESS</sequence>
<accession>A0A7C8NKK4</accession>
<evidence type="ECO:0000313" key="3">
    <source>
        <dbReference type="Proteomes" id="UP000475325"/>
    </source>
</evidence>
<dbReference type="Proteomes" id="UP000475325">
    <property type="component" value="Unassembled WGS sequence"/>
</dbReference>
<evidence type="ECO:0000313" key="2">
    <source>
        <dbReference type="EMBL" id="KAF3110529.1"/>
    </source>
</evidence>
<dbReference type="InterPro" id="IPR036047">
    <property type="entry name" value="F-box-like_dom_sf"/>
</dbReference>